<dbReference type="EMBL" id="BSKO01000001">
    <property type="protein sequence ID" value="GLO64804.1"/>
    <property type="molecule type" value="Genomic_DNA"/>
</dbReference>
<feature type="transmembrane region" description="Helical" evidence="1">
    <location>
        <begin position="5"/>
        <end position="24"/>
    </location>
</feature>
<dbReference type="RefSeq" id="WP_017795545.1">
    <property type="nucleotide sequence ID" value="NZ_BSKO01000001.1"/>
</dbReference>
<dbReference type="PROSITE" id="PS51257">
    <property type="entry name" value="PROKAR_LIPOPROTEIN"/>
    <property type="match status" value="1"/>
</dbReference>
<evidence type="ECO:0008006" key="4">
    <source>
        <dbReference type="Google" id="ProtNLM"/>
    </source>
</evidence>
<reference evidence="2 3" key="1">
    <citation type="submission" date="2023-02" db="EMBL/GenBank/DDBJ databases">
        <title>Oceanobacillus kimchii IFOP_LL358 isolated form Alexandrium catenella lab strain.</title>
        <authorList>
            <person name="Gajardo G."/>
            <person name="Ueki S."/>
            <person name="Maruyama F."/>
        </authorList>
    </citation>
    <scope>NUCLEOTIDE SEQUENCE [LARGE SCALE GENOMIC DNA]</scope>
    <source>
        <strain evidence="2 3">IFOP_LL358</strain>
    </source>
</reference>
<sequence length="54" mass="5780">MREAVIGAIFLVCLAIGCILGYFFGSTETGGTIGLAFGLGSILLFRKRRRKDGI</sequence>
<protein>
    <recommendedName>
        <fullName evidence="4">LPXTG cell wall anchor domain-containing protein</fullName>
    </recommendedName>
</protein>
<organism evidence="2 3">
    <name type="scientific">Oceanobacillus kimchii</name>
    <dbReference type="NCBI Taxonomy" id="746691"/>
    <lineage>
        <taxon>Bacteria</taxon>
        <taxon>Bacillati</taxon>
        <taxon>Bacillota</taxon>
        <taxon>Bacilli</taxon>
        <taxon>Bacillales</taxon>
        <taxon>Bacillaceae</taxon>
        <taxon>Oceanobacillus</taxon>
    </lineage>
</organism>
<name>A0ABQ5TGZ1_9BACI</name>
<accession>A0ABQ5TGZ1</accession>
<keyword evidence="1" id="KW-0812">Transmembrane</keyword>
<feature type="transmembrane region" description="Helical" evidence="1">
    <location>
        <begin position="30"/>
        <end position="46"/>
    </location>
</feature>
<evidence type="ECO:0000313" key="3">
    <source>
        <dbReference type="Proteomes" id="UP001275436"/>
    </source>
</evidence>
<proteinExistence type="predicted"/>
<keyword evidence="3" id="KW-1185">Reference proteome</keyword>
<dbReference type="Proteomes" id="UP001275436">
    <property type="component" value="Unassembled WGS sequence"/>
</dbReference>
<evidence type="ECO:0000313" key="2">
    <source>
        <dbReference type="EMBL" id="GLO64804.1"/>
    </source>
</evidence>
<keyword evidence="1" id="KW-1133">Transmembrane helix</keyword>
<evidence type="ECO:0000256" key="1">
    <source>
        <dbReference type="SAM" id="Phobius"/>
    </source>
</evidence>
<gene>
    <name evidence="2" type="ORF">MACH08_05880</name>
</gene>
<comment type="caution">
    <text evidence="2">The sequence shown here is derived from an EMBL/GenBank/DDBJ whole genome shotgun (WGS) entry which is preliminary data.</text>
</comment>
<keyword evidence="1" id="KW-0472">Membrane</keyword>